<dbReference type="InterPro" id="IPR035461">
    <property type="entry name" value="GmhA/DiaA"/>
</dbReference>
<accession>A0ABX2ELE9</accession>
<dbReference type="Proteomes" id="UP000737171">
    <property type="component" value="Unassembled WGS sequence"/>
</dbReference>
<dbReference type="CDD" id="cd05006">
    <property type="entry name" value="SIS_GmhA"/>
    <property type="match status" value="1"/>
</dbReference>
<comment type="caution">
    <text evidence="2">The sequence shown here is derived from an EMBL/GenBank/DDBJ whole genome shotgun (WGS) entry which is preliminary data.</text>
</comment>
<dbReference type="InterPro" id="IPR001347">
    <property type="entry name" value="SIS_dom"/>
</dbReference>
<dbReference type="InterPro" id="IPR046348">
    <property type="entry name" value="SIS_dom_sf"/>
</dbReference>
<gene>
    <name evidence="2" type="ORF">HLB44_20510</name>
</gene>
<evidence type="ECO:0000259" key="1">
    <source>
        <dbReference type="PROSITE" id="PS51464"/>
    </source>
</evidence>
<dbReference type="PANTHER" id="PTHR30390:SF6">
    <property type="entry name" value="DNAA INITIATOR-ASSOCIATING PROTEIN DIAA"/>
    <property type="match status" value="1"/>
</dbReference>
<dbReference type="EMBL" id="JABRWJ010000006">
    <property type="protein sequence ID" value="NRF69386.1"/>
    <property type="molecule type" value="Genomic_DNA"/>
</dbReference>
<dbReference type="RefSeq" id="WP_173127103.1">
    <property type="nucleotide sequence ID" value="NZ_JABRWJ010000006.1"/>
</dbReference>
<dbReference type="SUPFAM" id="SSF53697">
    <property type="entry name" value="SIS domain"/>
    <property type="match status" value="1"/>
</dbReference>
<evidence type="ECO:0000313" key="3">
    <source>
        <dbReference type="Proteomes" id="UP000737171"/>
    </source>
</evidence>
<dbReference type="PROSITE" id="PS51464">
    <property type="entry name" value="SIS"/>
    <property type="match status" value="1"/>
</dbReference>
<name>A0ABX2ELE9_9BURK</name>
<dbReference type="Gene3D" id="3.40.50.10490">
    <property type="entry name" value="Glucose-6-phosphate isomerase like protein, domain 1"/>
    <property type="match status" value="1"/>
</dbReference>
<dbReference type="PANTHER" id="PTHR30390">
    <property type="entry name" value="SEDOHEPTULOSE 7-PHOSPHATE ISOMERASE / DNAA INITIATOR-ASSOCIATING FACTOR FOR REPLICATION INITIATION"/>
    <property type="match status" value="1"/>
</dbReference>
<feature type="domain" description="SIS" evidence="1">
    <location>
        <begin position="35"/>
        <end position="184"/>
    </location>
</feature>
<protein>
    <submittedName>
        <fullName evidence="2">SIS domain-containing protein</fullName>
    </submittedName>
</protein>
<reference evidence="2 3" key="1">
    <citation type="submission" date="2020-05" db="EMBL/GenBank/DDBJ databases">
        <title>Aquincola sp. isolate from soil.</title>
        <authorList>
            <person name="Han J."/>
            <person name="Kim D.-U."/>
        </authorList>
    </citation>
    <scope>NUCLEOTIDE SEQUENCE [LARGE SCALE GENOMIC DNA]</scope>
    <source>
        <strain evidence="2 3">S2</strain>
    </source>
</reference>
<dbReference type="Pfam" id="PF13580">
    <property type="entry name" value="SIS_2"/>
    <property type="match status" value="1"/>
</dbReference>
<proteinExistence type="predicted"/>
<keyword evidence="3" id="KW-1185">Reference proteome</keyword>
<sequence length="186" mass="19718">MLEQRIQQHFFESADLKYQAAEVLSRPVAEAVQAIVAGFTAGGRMLVAGLAGAAPLAQLVAANLLQGFERERPGLAALALGPDAATWPRQVETLGQPGDLLLLIDADGNAIALVDVARAAQDKDMTVIALTGRTGGALREVLGETDVLLTVPHERRARVLEVQLLVLHCMCDAIDLQLLGEQQDPA</sequence>
<organism evidence="2 3">
    <name type="scientific">Pseudaquabacterium terrae</name>
    <dbReference type="NCBI Taxonomy" id="2732868"/>
    <lineage>
        <taxon>Bacteria</taxon>
        <taxon>Pseudomonadati</taxon>
        <taxon>Pseudomonadota</taxon>
        <taxon>Betaproteobacteria</taxon>
        <taxon>Burkholderiales</taxon>
        <taxon>Sphaerotilaceae</taxon>
        <taxon>Pseudaquabacterium</taxon>
    </lineage>
</organism>
<evidence type="ECO:0000313" key="2">
    <source>
        <dbReference type="EMBL" id="NRF69386.1"/>
    </source>
</evidence>
<dbReference type="InterPro" id="IPR050099">
    <property type="entry name" value="SIS_GmhA/DiaA_subfam"/>
</dbReference>